<sequence length="486" mass="51387">MAETRPLLVRLVLISAASSILSGYDQGVIAGAIGRVKADLHLTHVQEELFVGVLNLVAAFGCLIAGAVADTLGRRWTICLANWLFIVGSIFLSTANSFGLLLVGRVVMGLGVGIALVVAPVFTAECAPTRLRGFLVTLSDFATNLGIVGGYAVGLAFYHTNAGWRYMFALGIVPSVCVAAFVWALPDSPRWLVMCGEKDAALAAVRRIGAVKDAEAEVEQILRIQEETLEGSAGWRGLFNPADAPTRRMLVAGLGVAFFSQACGTEAVVYYIPDIMTGLGLDEYHALVATLGAGGCKLLFLVIAAFLFDRVGRRSMLFVSGTGMALSFVLLSTSHALNSSALTVIGVCAVMSSFSLGFSPLVYVIGTEVFPTRVRSVAMAFSLFLTRLIAGIIASLFLSLQQAMGHVALWAVFATVAAIAVVFAYFCVPETKGLSLEEVASQFGDSSEKSRRSHASSATKPLSTWNCLCQLAYGDSALPLVADSKL</sequence>
<dbReference type="PROSITE" id="PS00217">
    <property type="entry name" value="SUGAR_TRANSPORT_2"/>
    <property type="match status" value="1"/>
</dbReference>
<dbReference type="GO" id="GO:0016020">
    <property type="term" value="C:membrane"/>
    <property type="evidence" value="ECO:0007669"/>
    <property type="project" value="UniProtKB-SubCell"/>
</dbReference>
<feature type="transmembrane region" description="Helical" evidence="8">
    <location>
        <begin position="315"/>
        <end position="337"/>
    </location>
</feature>
<dbReference type="InterPro" id="IPR003663">
    <property type="entry name" value="Sugar/inositol_transpt"/>
</dbReference>
<dbReference type="PANTHER" id="PTHR48020:SF49">
    <property type="entry name" value="SUGAR TRANSPORTER"/>
    <property type="match status" value="1"/>
</dbReference>
<evidence type="ECO:0000256" key="8">
    <source>
        <dbReference type="SAM" id="Phobius"/>
    </source>
</evidence>
<accession>A0AB34J161</accession>
<comment type="subcellular location">
    <subcellularLocation>
        <location evidence="1">Membrane</location>
        <topology evidence="1">Multi-pass membrane protein</topology>
    </subcellularLocation>
</comment>
<name>A0AB34J161_PRYPA</name>
<dbReference type="GO" id="GO:0022857">
    <property type="term" value="F:transmembrane transporter activity"/>
    <property type="evidence" value="ECO:0007669"/>
    <property type="project" value="InterPro"/>
</dbReference>
<dbReference type="EMBL" id="JBGBPQ010000014">
    <property type="protein sequence ID" value="KAL1511122.1"/>
    <property type="molecule type" value="Genomic_DNA"/>
</dbReference>
<feature type="transmembrane region" description="Helical" evidence="8">
    <location>
        <begin position="49"/>
        <end position="69"/>
    </location>
</feature>
<evidence type="ECO:0000313" key="10">
    <source>
        <dbReference type="EMBL" id="KAL1511122.1"/>
    </source>
</evidence>
<organism evidence="10 11">
    <name type="scientific">Prymnesium parvum</name>
    <name type="common">Toxic golden alga</name>
    <dbReference type="NCBI Taxonomy" id="97485"/>
    <lineage>
        <taxon>Eukaryota</taxon>
        <taxon>Haptista</taxon>
        <taxon>Haptophyta</taxon>
        <taxon>Prymnesiophyceae</taxon>
        <taxon>Prymnesiales</taxon>
        <taxon>Prymnesiaceae</taxon>
        <taxon>Prymnesium</taxon>
    </lineage>
</organism>
<dbReference type="InterPro" id="IPR020846">
    <property type="entry name" value="MFS_dom"/>
</dbReference>
<feature type="transmembrane region" description="Helical" evidence="8">
    <location>
        <begin position="101"/>
        <end position="122"/>
    </location>
</feature>
<dbReference type="Gene3D" id="1.20.1250.20">
    <property type="entry name" value="MFS general substrate transporter like domains"/>
    <property type="match status" value="1"/>
</dbReference>
<feature type="transmembrane region" description="Helical" evidence="8">
    <location>
        <begin position="377"/>
        <end position="401"/>
    </location>
</feature>
<keyword evidence="6 8" id="KW-0472">Membrane</keyword>
<comment type="caution">
    <text evidence="10">The sequence shown here is derived from an EMBL/GenBank/DDBJ whole genome shotgun (WGS) entry which is preliminary data.</text>
</comment>
<evidence type="ECO:0000256" key="6">
    <source>
        <dbReference type="ARBA" id="ARBA00023136"/>
    </source>
</evidence>
<evidence type="ECO:0000259" key="9">
    <source>
        <dbReference type="PROSITE" id="PS50850"/>
    </source>
</evidence>
<dbReference type="PROSITE" id="PS50850">
    <property type="entry name" value="MFS"/>
    <property type="match status" value="1"/>
</dbReference>
<evidence type="ECO:0000313" key="11">
    <source>
        <dbReference type="Proteomes" id="UP001515480"/>
    </source>
</evidence>
<dbReference type="PRINTS" id="PR00171">
    <property type="entry name" value="SUGRTRNSPORT"/>
</dbReference>
<keyword evidence="11" id="KW-1185">Reference proteome</keyword>
<evidence type="ECO:0000256" key="3">
    <source>
        <dbReference type="ARBA" id="ARBA00022448"/>
    </source>
</evidence>
<dbReference type="Pfam" id="PF00083">
    <property type="entry name" value="Sugar_tr"/>
    <property type="match status" value="1"/>
</dbReference>
<evidence type="ECO:0000256" key="4">
    <source>
        <dbReference type="ARBA" id="ARBA00022692"/>
    </source>
</evidence>
<dbReference type="InterPro" id="IPR005828">
    <property type="entry name" value="MFS_sugar_transport-like"/>
</dbReference>
<keyword evidence="3 7" id="KW-0813">Transport</keyword>
<feature type="transmembrane region" description="Helical" evidence="8">
    <location>
        <begin position="284"/>
        <end position="308"/>
    </location>
</feature>
<evidence type="ECO:0000256" key="2">
    <source>
        <dbReference type="ARBA" id="ARBA00010992"/>
    </source>
</evidence>
<keyword evidence="4 8" id="KW-0812">Transmembrane</keyword>
<feature type="domain" description="Major facilitator superfamily (MFS) profile" evidence="9">
    <location>
        <begin position="11"/>
        <end position="432"/>
    </location>
</feature>
<dbReference type="InterPro" id="IPR005829">
    <property type="entry name" value="Sugar_transporter_CS"/>
</dbReference>
<feature type="transmembrane region" description="Helical" evidence="8">
    <location>
        <begin position="76"/>
        <end position="95"/>
    </location>
</feature>
<feature type="transmembrane region" description="Helical" evidence="8">
    <location>
        <begin position="343"/>
        <end position="365"/>
    </location>
</feature>
<evidence type="ECO:0000256" key="1">
    <source>
        <dbReference type="ARBA" id="ARBA00004141"/>
    </source>
</evidence>
<protein>
    <recommendedName>
        <fullName evidence="9">Major facilitator superfamily (MFS) profile domain-containing protein</fullName>
    </recommendedName>
</protein>
<feature type="transmembrane region" description="Helical" evidence="8">
    <location>
        <begin position="164"/>
        <end position="185"/>
    </location>
</feature>
<dbReference type="PANTHER" id="PTHR48020">
    <property type="entry name" value="PROTON MYO-INOSITOL COTRANSPORTER"/>
    <property type="match status" value="1"/>
</dbReference>
<feature type="transmembrane region" description="Helical" evidence="8">
    <location>
        <begin position="249"/>
        <end position="272"/>
    </location>
</feature>
<reference evidence="10 11" key="1">
    <citation type="journal article" date="2024" name="Science">
        <title>Giant polyketide synthase enzymes in the biosynthesis of giant marine polyether toxins.</title>
        <authorList>
            <person name="Fallon T.R."/>
            <person name="Shende V.V."/>
            <person name="Wierzbicki I.H."/>
            <person name="Pendleton A.L."/>
            <person name="Watervoot N.F."/>
            <person name="Auber R.P."/>
            <person name="Gonzalez D.J."/>
            <person name="Wisecaver J.H."/>
            <person name="Moore B.S."/>
        </authorList>
    </citation>
    <scope>NUCLEOTIDE SEQUENCE [LARGE SCALE GENOMIC DNA]</scope>
    <source>
        <strain evidence="10 11">12B1</strain>
    </source>
</reference>
<evidence type="ECO:0000256" key="7">
    <source>
        <dbReference type="RuleBase" id="RU003346"/>
    </source>
</evidence>
<dbReference type="InterPro" id="IPR036259">
    <property type="entry name" value="MFS_trans_sf"/>
</dbReference>
<dbReference type="Proteomes" id="UP001515480">
    <property type="component" value="Unassembled WGS sequence"/>
</dbReference>
<proteinExistence type="inferred from homology"/>
<gene>
    <name evidence="10" type="ORF">AB1Y20_005942</name>
</gene>
<dbReference type="InterPro" id="IPR050814">
    <property type="entry name" value="Myo-inositol_Transporter"/>
</dbReference>
<dbReference type="SUPFAM" id="SSF103473">
    <property type="entry name" value="MFS general substrate transporter"/>
    <property type="match status" value="1"/>
</dbReference>
<comment type="similarity">
    <text evidence="2 7">Belongs to the major facilitator superfamily. Sugar transporter (TC 2.A.1.1) family.</text>
</comment>
<dbReference type="NCBIfam" id="TIGR00879">
    <property type="entry name" value="SP"/>
    <property type="match status" value="1"/>
</dbReference>
<dbReference type="AlphaFoldDB" id="A0AB34J161"/>
<keyword evidence="5 8" id="KW-1133">Transmembrane helix</keyword>
<feature type="transmembrane region" description="Helical" evidence="8">
    <location>
        <begin position="134"/>
        <end position="158"/>
    </location>
</feature>
<evidence type="ECO:0000256" key="5">
    <source>
        <dbReference type="ARBA" id="ARBA00022989"/>
    </source>
</evidence>
<feature type="transmembrane region" description="Helical" evidence="8">
    <location>
        <begin position="407"/>
        <end position="428"/>
    </location>
</feature>